<dbReference type="InterPro" id="IPR006059">
    <property type="entry name" value="SBP"/>
</dbReference>
<dbReference type="Gene3D" id="3.40.190.10">
    <property type="entry name" value="Periplasmic binding protein-like II"/>
    <property type="match status" value="1"/>
</dbReference>
<dbReference type="CDD" id="cd13585">
    <property type="entry name" value="PBP2_TMBP_like"/>
    <property type="match status" value="1"/>
</dbReference>
<proteinExistence type="predicted"/>
<dbReference type="SUPFAM" id="SSF53850">
    <property type="entry name" value="Periplasmic binding protein-like II"/>
    <property type="match status" value="1"/>
</dbReference>
<dbReference type="InterPro" id="IPR050490">
    <property type="entry name" value="Bact_solute-bd_prot1"/>
</dbReference>
<dbReference type="PANTHER" id="PTHR43649">
    <property type="entry name" value="ARABINOSE-BINDING PROTEIN-RELATED"/>
    <property type="match status" value="1"/>
</dbReference>
<dbReference type="Pfam" id="PF01547">
    <property type="entry name" value="SBP_bac_1"/>
    <property type="match status" value="1"/>
</dbReference>
<organism evidence="1">
    <name type="scientific">freshwater metagenome</name>
    <dbReference type="NCBI Taxonomy" id="449393"/>
    <lineage>
        <taxon>unclassified sequences</taxon>
        <taxon>metagenomes</taxon>
        <taxon>ecological metagenomes</taxon>
    </lineage>
</organism>
<name>A0A6J5YS17_9ZZZZ</name>
<reference evidence="1" key="1">
    <citation type="submission" date="2020-05" db="EMBL/GenBank/DDBJ databases">
        <authorList>
            <person name="Chiriac C."/>
            <person name="Salcher M."/>
            <person name="Ghai R."/>
            <person name="Kavagutti S V."/>
        </authorList>
    </citation>
    <scope>NUCLEOTIDE SEQUENCE</scope>
</reference>
<protein>
    <submittedName>
        <fullName evidence="1">Unannotated protein</fullName>
    </submittedName>
</protein>
<sequence>MSMNLPLDGNNAIAQLEGEMNILKNLLVKSLVLTSLVLTSLVVVAPQGSAADPKLNAACSKAGAKGQAGDVAFVCTKVGNKLVWKKAKNAAAAKPAAAAVKPSGTLNIAHWDFLAPKYGAEMQAVIKSYEKYNPNAKIETVGIVRAVYETKMKIQLSAKGGPDLFTIPDTFYPELARSNLLEPLDNVFSEATKKTMNESNKGGIWRGKQLAITWQVAPYAFFWNKDILEKAGVKPPTTAAELVAAAKTIKEKTGVTGFAVRSRLAEETPWWIDFNNWVVGFNGGWSDGEKLTIDSPQNIAAVTAYKAVYDSGGFSVGDDASTFRSKFGQGLVGMMIDATGALPAMIGEKVPSKSVGASKLPFPGKSTSQVGILFGINANSKNKALAKDFLNWFLIKDTQQAISEMIGNTSTVATETIVPAAFLLENPWAAAYKENGKSTRSSVPDGFESSTSEIRKEVLTQIEQVLLGKMTPAEALKKAQDNLS</sequence>
<evidence type="ECO:0000313" key="1">
    <source>
        <dbReference type="EMBL" id="CAB4333101.1"/>
    </source>
</evidence>
<gene>
    <name evidence="1" type="ORF">UFOPK3820_00354</name>
</gene>
<dbReference type="AlphaFoldDB" id="A0A6J5YS17"/>
<dbReference type="PANTHER" id="PTHR43649:SF12">
    <property type="entry name" value="DIACETYLCHITOBIOSE BINDING PROTEIN DASA"/>
    <property type="match status" value="1"/>
</dbReference>
<accession>A0A6J5YS17</accession>
<dbReference type="EMBL" id="CAESAB010000008">
    <property type="protein sequence ID" value="CAB4333101.1"/>
    <property type="molecule type" value="Genomic_DNA"/>
</dbReference>